<accession>A0A8J5UIW6</accession>
<dbReference type="OrthoDB" id="376826at2759"/>
<keyword evidence="2" id="KW-1185">Reference proteome</keyword>
<reference evidence="1 2" key="1">
    <citation type="journal article" date="2021" name="DNA Res.">
        <title>Genome analysis of Candida subhashii reveals its hybrid nature and dual mitochondrial genome conformations.</title>
        <authorList>
            <person name="Mixao V."/>
            <person name="Hegedusova E."/>
            <person name="Saus E."/>
            <person name="Pryszcz L.P."/>
            <person name="Cillingova A."/>
            <person name="Nosek J."/>
            <person name="Gabaldon T."/>
        </authorList>
    </citation>
    <scope>NUCLEOTIDE SEQUENCE [LARGE SCALE GENOMIC DNA]</scope>
    <source>
        <strain evidence="1 2">CBS 10753</strain>
    </source>
</reference>
<dbReference type="GeneID" id="73471805"/>
<dbReference type="AlphaFoldDB" id="A0A8J5UIW6"/>
<dbReference type="Proteomes" id="UP000694255">
    <property type="component" value="Unassembled WGS sequence"/>
</dbReference>
<organism evidence="1 2">
    <name type="scientific">[Candida] subhashii</name>
    <dbReference type="NCBI Taxonomy" id="561895"/>
    <lineage>
        <taxon>Eukaryota</taxon>
        <taxon>Fungi</taxon>
        <taxon>Dikarya</taxon>
        <taxon>Ascomycota</taxon>
        <taxon>Saccharomycotina</taxon>
        <taxon>Pichiomycetes</taxon>
        <taxon>Debaryomycetaceae</taxon>
        <taxon>Spathaspora</taxon>
    </lineage>
</organism>
<comment type="caution">
    <text evidence="1">The sequence shown here is derived from an EMBL/GenBank/DDBJ whole genome shotgun (WGS) entry which is preliminary data.</text>
</comment>
<sequence length="91" mass="10105">MSTNKSISIKANPSKIEFHDNAYVELPAQSMLARLSNRPAFAAMNGLFSSFPAIKIFTSNAVPIMVAREQAKERKKKKAAEEVKNTFANEM</sequence>
<dbReference type="RefSeq" id="XP_049261660.1">
    <property type="nucleotide sequence ID" value="XM_049409025.1"/>
</dbReference>
<name>A0A8J5UIW6_9ASCO</name>
<evidence type="ECO:0000313" key="1">
    <source>
        <dbReference type="EMBL" id="KAG7661427.1"/>
    </source>
</evidence>
<dbReference type="EMBL" id="JAGSYN010000219">
    <property type="protein sequence ID" value="KAG7661427.1"/>
    <property type="molecule type" value="Genomic_DNA"/>
</dbReference>
<protein>
    <submittedName>
        <fullName evidence="1">Uncharacterized protein</fullName>
    </submittedName>
</protein>
<evidence type="ECO:0000313" key="2">
    <source>
        <dbReference type="Proteomes" id="UP000694255"/>
    </source>
</evidence>
<proteinExistence type="predicted"/>
<gene>
    <name evidence="1" type="ORF">J8A68_005005</name>
</gene>